<dbReference type="GO" id="GO:0003723">
    <property type="term" value="F:RNA binding"/>
    <property type="evidence" value="ECO:0007669"/>
    <property type="project" value="UniProtKB-KW"/>
</dbReference>
<keyword evidence="6" id="KW-0819">tRNA processing</keyword>
<evidence type="ECO:0000313" key="15">
    <source>
        <dbReference type="EMBL" id="KAL3083268.1"/>
    </source>
</evidence>
<evidence type="ECO:0000256" key="9">
    <source>
        <dbReference type="ARBA" id="ARBA00022842"/>
    </source>
</evidence>
<evidence type="ECO:0000256" key="7">
    <source>
        <dbReference type="ARBA" id="ARBA00022695"/>
    </source>
</evidence>
<evidence type="ECO:0000259" key="12">
    <source>
        <dbReference type="Pfam" id="PF01743"/>
    </source>
</evidence>
<dbReference type="CDD" id="cd05398">
    <property type="entry name" value="NT_ClassII-CCAase"/>
    <property type="match status" value="1"/>
</dbReference>
<evidence type="ECO:0000256" key="3">
    <source>
        <dbReference type="ARBA" id="ARBA00008590"/>
    </source>
</evidence>
<dbReference type="Pfam" id="PF10254">
    <property type="entry name" value="Pacs-1"/>
    <property type="match status" value="1"/>
</dbReference>
<feature type="compositionally biased region" description="Acidic residues" evidence="11">
    <location>
        <begin position="207"/>
        <end position="224"/>
    </location>
</feature>
<keyword evidence="8" id="KW-0479">Metal-binding</keyword>
<accession>A0ABD2J6H8</accession>
<keyword evidence="7" id="KW-0548">Nucleotidyltransferase</keyword>
<reference evidence="15 16" key="1">
    <citation type="submission" date="2024-10" db="EMBL/GenBank/DDBJ databases">
        <authorList>
            <person name="Kim D."/>
        </authorList>
    </citation>
    <scope>NUCLEOTIDE SEQUENCE [LARGE SCALE GENOMIC DNA]</scope>
    <source>
        <strain evidence="15">Taebaek</strain>
    </source>
</reference>
<evidence type="ECO:0000256" key="1">
    <source>
        <dbReference type="ARBA" id="ARBA00001946"/>
    </source>
</evidence>
<dbReference type="EMBL" id="JBICCN010000254">
    <property type="protein sequence ID" value="KAL3083268.1"/>
    <property type="molecule type" value="Genomic_DNA"/>
</dbReference>
<comment type="similarity">
    <text evidence="2 10">Belongs to the tRNA nucleotidyltransferase/poly(A) polymerase family.</text>
</comment>
<evidence type="ECO:0000313" key="16">
    <source>
        <dbReference type="Proteomes" id="UP001620645"/>
    </source>
</evidence>
<dbReference type="PANTHER" id="PTHR46173:SF1">
    <property type="entry name" value="CCA TRNA NUCLEOTIDYLTRANSFERASE 1, MITOCHONDRIAL"/>
    <property type="match status" value="1"/>
</dbReference>
<keyword evidence="16" id="KW-1185">Reference proteome</keyword>
<evidence type="ECO:0000256" key="8">
    <source>
        <dbReference type="ARBA" id="ARBA00022723"/>
    </source>
</evidence>
<dbReference type="InterPro" id="IPR050264">
    <property type="entry name" value="Bact_CCA-adding_enz_type3_sf"/>
</dbReference>
<feature type="region of interest" description="Disordered" evidence="11">
    <location>
        <begin position="206"/>
        <end position="239"/>
    </location>
</feature>
<feature type="domain" description="Poly A polymerase head" evidence="12">
    <location>
        <begin position="936"/>
        <end position="1058"/>
    </location>
</feature>
<organism evidence="15 16">
    <name type="scientific">Heterodera schachtii</name>
    <name type="common">Sugarbeet cyst nematode worm</name>
    <name type="synonym">Tylenchus schachtii</name>
    <dbReference type="NCBI Taxonomy" id="97005"/>
    <lineage>
        <taxon>Eukaryota</taxon>
        <taxon>Metazoa</taxon>
        <taxon>Ecdysozoa</taxon>
        <taxon>Nematoda</taxon>
        <taxon>Chromadorea</taxon>
        <taxon>Rhabditida</taxon>
        <taxon>Tylenchina</taxon>
        <taxon>Tylenchomorpha</taxon>
        <taxon>Tylenchoidea</taxon>
        <taxon>Heteroderidae</taxon>
        <taxon>Heteroderinae</taxon>
        <taxon>Heterodera</taxon>
    </lineage>
</organism>
<dbReference type="InterPro" id="IPR019381">
    <property type="entry name" value="PACS1/2_C"/>
</dbReference>
<feature type="region of interest" description="Disordered" evidence="11">
    <location>
        <begin position="1327"/>
        <end position="1361"/>
    </location>
</feature>
<proteinExistence type="inferred from homology"/>
<keyword evidence="4" id="KW-0597">Phosphoprotein</keyword>
<dbReference type="Pfam" id="PF01743">
    <property type="entry name" value="PolyA_pol"/>
    <property type="match status" value="1"/>
</dbReference>
<feature type="domain" description="Phosphofurin acidic cluster sorting protein 1/2 N-terminal C2" evidence="14">
    <location>
        <begin position="13"/>
        <end position="180"/>
    </location>
</feature>
<evidence type="ECO:0000259" key="14">
    <source>
        <dbReference type="Pfam" id="PF25332"/>
    </source>
</evidence>
<name>A0ABD2J6H8_HETSC</name>
<feature type="compositionally biased region" description="Basic and acidic residues" evidence="11">
    <location>
        <begin position="1348"/>
        <end position="1361"/>
    </location>
</feature>
<feature type="compositionally biased region" description="Polar residues" evidence="11">
    <location>
        <begin position="691"/>
        <end position="711"/>
    </location>
</feature>
<evidence type="ECO:0000256" key="6">
    <source>
        <dbReference type="ARBA" id="ARBA00022694"/>
    </source>
</evidence>
<protein>
    <submittedName>
        <fullName evidence="15">Uncharacterized protein</fullName>
    </submittedName>
</protein>
<evidence type="ECO:0000256" key="10">
    <source>
        <dbReference type="RuleBase" id="RU003953"/>
    </source>
</evidence>
<evidence type="ECO:0000256" key="2">
    <source>
        <dbReference type="ARBA" id="ARBA00007265"/>
    </source>
</evidence>
<dbReference type="Proteomes" id="UP001620645">
    <property type="component" value="Unassembled WGS sequence"/>
</dbReference>
<dbReference type="Pfam" id="PF25332">
    <property type="entry name" value="C2_PACS_N"/>
    <property type="match status" value="1"/>
</dbReference>
<comment type="caution">
    <text evidence="15">The sequence shown here is derived from an EMBL/GenBank/DDBJ whole genome shotgun (WGS) entry which is preliminary data.</text>
</comment>
<dbReference type="Gene3D" id="3.30.460.10">
    <property type="entry name" value="Beta Polymerase, domain 2"/>
    <property type="match status" value="1"/>
</dbReference>
<sequence>MHPAKHPPSVTVLPMRFYANWDVDRTSSPIAVQRVLSMVFTRLRLTKSLAITENTPFTIAIRLQNNKRTLRTNDLNVPPSKLDIPLDISFIIQYCHFIKRKPNILQILIQRRKRYKNRQIPGFKTLAMGHLNLDEVLQFGGSKEVVIWDTTCIQQKVRHSMRELHAGKIEVSNCYTKPAELPGEPCGTSGRQRIVTTVNEKEPMILSEEEPEEFSSADDSESDMEFTPRTTTDDHGTAEYLGRRRKKFLKQRNIKQRVIALLRKFKPDEVMAEEEEGPHTSGSIVQPTELELQEIFEELENISDSGPEIEDDKLSIVSNPRPKIRPFFGSKSDIMPPIIDLQTEEGLFLSDELSADSEIVSSAEERLIRQDETAESDTRKSSIPSNQQFMRNLLKHSDTANSLFSTETIKGKGNESMEELLSRFCSLPSTLIIPEHIWICSSVDLPWISKVNNKLLDPICLLDCPSSISVRALMQAIIWRIQNFCNNNSVSPPTITIGVLGGDILLANVLKSYVVLLQNKACKEDWLNYLRFSLVLPPHTAVGRLLSQVAGFGGYSEAIWKILNNASTAFKESPNNAGIAEHNELRNCLASITKEQDTQRDTNLHIGEVMLQLSKPSDQSNAVSSSEAQSRSQAFVPFLAELLTGCSICNDHLSTSSYVSDPTFSSLHYIGRVVEEHQRQMEDSPSPATPPTLTNASTSSAKPSAQHSQSFPAIPTLVELSREREAVTEELFVDKNSPPQQNYSNKLFANSPSISSDGRELQIEYWTSLGYPFPSSSTAQCNYISPNDVGHANSANVGSKFSMKASVRTLSIVREPMSNLLSMLFVKERKKDKVLHKLGRRNKQKPSESSGVAFSSQSRVVSGVTRIVCTTSGIGGKKEAAMEVSIDGVLWRGVRFFQISAQWQTHLDESDAFRTLFTPELTRLSQLFEGHGFEIRIAGGAVRDLLMGTRPSDVDFATDATPTQMREMFEREQIRMFNKRGEEHGTVTCRINDRENFEVTTLRVDVVCDGRRAKVNFTTDWELDAFRRDLTINSLFLGLDGLIYDYTGGIEDVKQRRIIFVGDPIQRLQEDYLRILRYFRFFGRFSKLDALHEQKNLEAIVRCRDGLKGVSGERIWMELHQILVGRLAAPVLRCMLVDCGLGPLLALRPDRVDEFERVSRLNAPNGDDGKLSIEPSTALSALFANSDDVDKFQSLCKCSNLEKWLCETIVERRDEASEERANPSYFRHFILNQTFERGGEMREQIKRECVELMKYVGTDAKMRAKIEQWEVPPMPVGGFDLIAMNVPKGPKMKIALRYLFNIWKQTDLCLSKEELLERLNLDEIGEMEIPTGNEKVKRTKQKRRHSPAKSESKEPKAQNMN</sequence>
<dbReference type="SUPFAM" id="SSF81891">
    <property type="entry name" value="Poly A polymerase C-terminal region-like"/>
    <property type="match status" value="1"/>
</dbReference>
<gene>
    <name evidence="15" type="ORF">niasHS_011070</name>
</gene>
<evidence type="ECO:0000256" key="4">
    <source>
        <dbReference type="ARBA" id="ARBA00022553"/>
    </source>
</evidence>
<feature type="region of interest" description="Disordered" evidence="11">
    <location>
        <begin position="677"/>
        <end position="712"/>
    </location>
</feature>
<dbReference type="PANTHER" id="PTHR46173">
    <property type="entry name" value="CCA TRNA NUCLEOTIDYLTRANSFERASE 1, MITOCHONDRIAL"/>
    <property type="match status" value="1"/>
</dbReference>
<dbReference type="Gene3D" id="1.10.3090.10">
    <property type="entry name" value="cca-adding enzyme, domain 2"/>
    <property type="match status" value="1"/>
</dbReference>
<evidence type="ECO:0000256" key="11">
    <source>
        <dbReference type="SAM" id="MobiDB-lite"/>
    </source>
</evidence>
<feature type="domain" description="Phosphofurin acidic cluster sorting protein 1/2 C-terminal" evidence="13">
    <location>
        <begin position="430"/>
        <end position="907"/>
    </location>
</feature>
<dbReference type="SUPFAM" id="SSF81301">
    <property type="entry name" value="Nucleotidyltransferase"/>
    <property type="match status" value="1"/>
</dbReference>
<feature type="compositionally biased region" description="Basic residues" evidence="11">
    <location>
        <begin position="1337"/>
        <end position="1347"/>
    </location>
</feature>
<keyword evidence="9" id="KW-0460">Magnesium</keyword>
<dbReference type="InterPro" id="IPR057541">
    <property type="entry name" value="PACS1/2_N"/>
</dbReference>
<comment type="cofactor">
    <cofactor evidence="1">
        <name>Mg(2+)</name>
        <dbReference type="ChEBI" id="CHEBI:18420"/>
    </cofactor>
</comment>
<evidence type="ECO:0000256" key="5">
    <source>
        <dbReference type="ARBA" id="ARBA00022679"/>
    </source>
</evidence>
<keyword evidence="5 10" id="KW-0808">Transferase</keyword>
<dbReference type="GO" id="GO:0001680">
    <property type="term" value="P:tRNA 3'-terminal CCA addition"/>
    <property type="evidence" value="ECO:0007669"/>
    <property type="project" value="UniProtKB-ARBA"/>
</dbReference>
<comment type="similarity">
    <text evidence="3">Belongs to the PACS family.</text>
</comment>
<dbReference type="GO" id="GO:0016779">
    <property type="term" value="F:nucleotidyltransferase activity"/>
    <property type="evidence" value="ECO:0007669"/>
    <property type="project" value="UniProtKB-KW"/>
</dbReference>
<dbReference type="GO" id="GO:0046872">
    <property type="term" value="F:metal ion binding"/>
    <property type="evidence" value="ECO:0007669"/>
    <property type="project" value="UniProtKB-KW"/>
</dbReference>
<dbReference type="InterPro" id="IPR002646">
    <property type="entry name" value="PolA_pol_head_dom"/>
</dbReference>
<dbReference type="InterPro" id="IPR043519">
    <property type="entry name" value="NT_sf"/>
</dbReference>
<keyword evidence="10" id="KW-0694">RNA-binding</keyword>
<evidence type="ECO:0000259" key="13">
    <source>
        <dbReference type="Pfam" id="PF10254"/>
    </source>
</evidence>